<keyword evidence="2" id="KW-0560">Oxidoreductase</keyword>
<organism evidence="5 6">
    <name type="scientific">Alicyclobacillus tolerans</name>
    <dbReference type="NCBI Taxonomy" id="90970"/>
    <lineage>
        <taxon>Bacteria</taxon>
        <taxon>Bacillati</taxon>
        <taxon>Bacillota</taxon>
        <taxon>Bacilli</taxon>
        <taxon>Bacillales</taxon>
        <taxon>Alicyclobacillaceae</taxon>
        <taxon>Alicyclobacillus</taxon>
    </lineage>
</organism>
<feature type="domain" description="Ketoreductase" evidence="4">
    <location>
        <begin position="6"/>
        <end position="185"/>
    </location>
</feature>
<dbReference type="InterPro" id="IPR020904">
    <property type="entry name" value="Sc_DH/Rdtase_CS"/>
</dbReference>
<evidence type="ECO:0000256" key="2">
    <source>
        <dbReference type="ARBA" id="ARBA00023002"/>
    </source>
</evidence>
<dbReference type="PROSITE" id="PS00061">
    <property type="entry name" value="ADH_SHORT"/>
    <property type="match status" value="1"/>
</dbReference>
<evidence type="ECO:0000259" key="4">
    <source>
        <dbReference type="SMART" id="SM00822"/>
    </source>
</evidence>
<sequence length="254" mass="28062">MTNTTDTVLITGGATGIGLALAERFLAQGCQVIVVGRRAEKLAEAQDKHPRLITRVADVADEESRVELYHWVVENYPECNLLVNNAGIQKRINLTKISDRSWSELREEIAINLEAAIHLTLLFLPHLRSKERATIIQVTSGLSLIPAPFAPIYSATKAALRSFTLSLREQLADTQVRVVEILPPAVNTDLGGVGLHTFGEPLDAFADGVFADYLRGETEIGYGDAKQRLAMMPSEMHQRIAGMWRGFLQNNPDF</sequence>
<dbReference type="GO" id="GO:0000140">
    <property type="term" value="F:acylglycerone-phosphate reductase (NADP+) activity"/>
    <property type="evidence" value="ECO:0007669"/>
    <property type="project" value="TreeGrafter"/>
</dbReference>
<dbReference type="OrthoDB" id="9810734at2"/>
<protein>
    <submittedName>
        <fullName evidence="5">Uncharacterized oxidoreductase</fullName>
    </submittedName>
</protein>
<dbReference type="GO" id="GO:0004806">
    <property type="term" value="F:triacylglycerol lipase activity"/>
    <property type="evidence" value="ECO:0007669"/>
    <property type="project" value="TreeGrafter"/>
</dbReference>
<dbReference type="PANTHER" id="PTHR44169">
    <property type="entry name" value="NADPH-DEPENDENT 1-ACYLDIHYDROXYACETONE PHOSPHATE REDUCTASE"/>
    <property type="match status" value="1"/>
</dbReference>
<dbReference type="STRING" id="1830138.SAMN05443507_10582"/>
<dbReference type="InterPro" id="IPR002347">
    <property type="entry name" value="SDR_fam"/>
</dbReference>
<dbReference type="GO" id="GO:0005811">
    <property type="term" value="C:lipid droplet"/>
    <property type="evidence" value="ECO:0007669"/>
    <property type="project" value="TreeGrafter"/>
</dbReference>
<keyword evidence="6" id="KW-1185">Reference proteome</keyword>
<dbReference type="RefSeq" id="WP_129583513.1">
    <property type="nucleotide sequence ID" value="NZ_FRAF01000005.1"/>
</dbReference>
<dbReference type="GO" id="GO:0019433">
    <property type="term" value="P:triglyceride catabolic process"/>
    <property type="evidence" value="ECO:0007669"/>
    <property type="project" value="TreeGrafter"/>
</dbReference>
<dbReference type="GO" id="GO:0006654">
    <property type="term" value="P:phosphatidic acid biosynthetic process"/>
    <property type="evidence" value="ECO:0007669"/>
    <property type="project" value="TreeGrafter"/>
</dbReference>
<dbReference type="AlphaFoldDB" id="A0A1M6N542"/>
<comment type="similarity">
    <text evidence="1 3">Belongs to the short-chain dehydrogenases/reductases (SDR) family.</text>
</comment>
<dbReference type="InterPro" id="IPR057326">
    <property type="entry name" value="KR_dom"/>
</dbReference>
<dbReference type="Pfam" id="PF00106">
    <property type="entry name" value="adh_short"/>
    <property type="match status" value="1"/>
</dbReference>
<dbReference type="Gene3D" id="3.40.50.720">
    <property type="entry name" value="NAD(P)-binding Rossmann-like Domain"/>
    <property type="match status" value="1"/>
</dbReference>
<name>A0A1M6N542_9BACL</name>
<evidence type="ECO:0000313" key="5">
    <source>
        <dbReference type="EMBL" id="SHJ90733.1"/>
    </source>
</evidence>
<dbReference type="PRINTS" id="PR00080">
    <property type="entry name" value="SDRFAMILY"/>
</dbReference>
<dbReference type="InterPro" id="IPR036291">
    <property type="entry name" value="NAD(P)-bd_dom_sf"/>
</dbReference>
<accession>A0A1M6N542</accession>
<proteinExistence type="inferred from homology"/>
<evidence type="ECO:0000256" key="1">
    <source>
        <dbReference type="ARBA" id="ARBA00006484"/>
    </source>
</evidence>
<dbReference type="PRINTS" id="PR00081">
    <property type="entry name" value="GDHRDH"/>
</dbReference>
<dbReference type="SMART" id="SM00822">
    <property type="entry name" value="PKS_KR"/>
    <property type="match status" value="1"/>
</dbReference>
<reference evidence="6" key="1">
    <citation type="submission" date="2016-11" db="EMBL/GenBank/DDBJ databases">
        <authorList>
            <person name="Varghese N."/>
            <person name="Submissions S."/>
        </authorList>
    </citation>
    <scope>NUCLEOTIDE SEQUENCE [LARGE SCALE GENOMIC DNA]</scope>
    <source>
        <strain evidence="6">USBA-503</strain>
    </source>
</reference>
<evidence type="ECO:0000313" key="6">
    <source>
        <dbReference type="Proteomes" id="UP000184016"/>
    </source>
</evidence>
<dbReference type="SUPFAM" id="SSF51735">
    <property type="entry name" value="NAD(P)-binding Rossmann-fold domains"/>
    <property type="match status" value="1"/>
</dbReference>
<gene>
    <name evidence="5" type="ORF">SAMN05443507_10582</name>
</gene>
<dbReference type="Proteomes" id="UP000184016">
    <property type="component" value="Unassembled WGS sequence"/>
</dbReference>
<dbReference type="PANTHER" id="PTHR44169:SF14">
    <property type="entry name" value="PROTEIN DLTE"/>
    <property type="match status" value="1"/>
</dbReference>
<dbReference type="EMBL" id="FRAF01000005">
    <property type="protein sequence ID" value="SHJ90733.1"/>
    <property type="molecule type" value="Genomic_DNA"/>
</dbReference>
<evidence type="ECO:0000256" key="3">
    <source>
        <dbReference type="RuleBase" id="RU000363"/>
    </source>
</evidence>